<name>A0A7W9GXP4_9ACTN</name>
<gene>
    <name evidence="2" type="ORF">HD601_006238</name>
</gene>
<dbReference type="Gene3D" id="3.40.50.720">
    <property type="entry name" value="NAD(P)-binding Rossmann-like Domain"/>
    <property type="match status" value="1"/>
</dbReference>
<dbReference type="RefSeq" id="WP_184828602.1">
    <property type="nucleotide sequence ID" value="NZ_JACHMM010000001.1"/>
</dbReference>
<dbReference type="GO" id="GO:0003978">
    <property type="term" value="F:UDP-glucose 4-epimerase activity"/>
    <property type="evidence" value="ECO:0007669"/>
    <property type="project" value="UniProtKB-EC"/>
</dbReference>
<dbReference type="Pfam" id="PF01370">
    <property type="entry name" value="Epimerase"/>
    <property type="match status" value="1"/>
</dbReference>
<evidence type="ECO:0000259" key="1">
    <source>
        <dbReference type="Pfam" id="PF01370"/>
    </source>
</evidence>
<evidence type="ECO:0000313" key="3">
    <source>
        <dbReference type="Proteomes" id="UP000542813"/>
    </source>
</evidence>
<dbReference type="Proteomes" id="UP000542813">
    <property type="component" value="Unassembled WGS sequence"/>
</dbReference>
<sequence>MTVLITGIAGRVGSTLAHRLVRAGYDVRGTVRPGGRSLHPLLAGRVELLEADLTDAAALERATDGADVIVHLAAQMVIGDTRPDRFHDVNVLGTLRLLEAAAGSSRPVRRFVFASTDNTYGPAAPQFLPITEDHPQLPGDYYGTAKVLAEQLVRNHHELYGLEYTIMRLGSVVAPHEVLPLFRLSWVTAFLGAQAQAGRRGNLYQLFADQPDLSAMVRDAVGDRPDDPAVALTGPGGEPWALHLSDVRDVASGLMLGIEHVAAAGQSFNVVGPHTTTFAEAAAVVAKEFDLDTVTVHLPVTLSFEVSTDKARRVLGYRPAWDFAGTLRTALEPAPQDFLPAGGE</sequence>
<reference evidence="2 3" key="1">
    <citation type="submission" date="2020-08" db="EMBL/GenBank/DDBJ databases">
        <title>Sequencing the genomes of 1000 actinobacteria strains.</title>
        <authorList>
            <person name="Klenk H.-P."/>
        </authorList>
    </citation>
    <scope>NUCLEOTIDE SEQUENCE [LARGE SCALE GENOMIC DNA]</scope>
    <source>
        <strain evidence="2 3">DSM 102122</strain>
    </source>
</reference>
<evidence type="ECO:0000313" key="2">
    <source>
        <dbReference type="EMBL" id="MBB5791663.1"/>
    </source>
</evidence>
<dbReference type="InterPro" id="IPR001509">
    <property type="entry name" value="Epimerase_deHydtase"/>
</dbReference>
<comment type="caution">
    <text evidence="2">The sequence shown here is derived from an EMBL/GenBank/DDBJ whole genome shotgun (WGS) entry which is preliminary data.</text>
</comment>
<feature type="domain" description="NAD-dependent epimerase/dehydratase" evidence="1">
    <location>
        <begin position="3"/>
        <end position="176"/>
    </location>
</feature>
<protein>
    <submittedName>
        <fullName evidence="2">UDP-glucose 4-epimerase</fullName>
        <ecNumber evidence="2">5.1.3.2</ecNumber>
    </submittedName>
</protein>
<proteinExistence type="predicted"/>
<dbReference type="PANTHER" id="PTHR43245">
    <property type="entry name" value="BIFUNCTIONAL POLYMYXIN RESISTANCE PROTEIN ARNA"/>
    <property type="match status" value="1"/>
</dbReference>
<dbReference type="EC" id="5.1.3.2" evidence="2"/>
<keyword evidence="2" id="KW-0413">Isomerase</keyword>
<keyword evidence="3" id="KW-1185">Reference proteome</keyword>
<dbReference type="InterPro" id="IPR036291">
    <property type="entry name" value="NAD(P)-bd_dom_sf"/>
</dbReference>
<dbReference type="InterPro" id="IPR050177">
    <property type="entry name" value="Lipid_A_modif_metabolic_enz"/>
</dbReference>
<dbReference type="EMBL" id="JACHMM010000001">
    <property type="protein sequence ID" value="MBB5791663.1"/>
    <property type="molecule type" value="Genomic_DNA"/>
</dbReference>
<dbReference type="AlphaFoldDB" id="A0A7W9GXP4"/>
<dbReference type="SUPFAM" id="SSF51735">
    <property type="entry name" value="NAD(P)-binding Rossmann-fold domains"/>
    <property type="match status" value="1"/>
</dbReference>
<accession>A0A7W9GXP4</accession>
<organism evidence="2 3">
    <name type="scientific">Jiangella mangrovi</name>
    <dbReference type="NCBI Taxonomy" id="1524084"/>
    <lineage>
        <taxon>Bacteria</taxon>
        <taxon>Bacillati</taxon>
        <taxon>Actinomycetota</taxon>
        <taxon>Actinomycetes</taxon>
        <taxon>Jiangellales</taxon>
        <taxon>Jiangellaceae</taxon>
        <taxon>Jiangella</taxon>
    </lineage>
</organism>